<dbReference type="InterPro" id="IPR014883">
    <property type="entry name" value="VRR_NUC"/>
</dbReference>
<feature type="compositionally biased region" description="Basic and acidic residues" evidence="4">
    <location>
        <begin position="1"/>
        <end position="10"/>
    </location>
</feature>
<comment type="caution">
    <text evidence="6">The sequence shown here is derived from an EMBL/GenBank/DDBJ whole genome shotgun (WGS) entry which is preliminary data.</text>
</comment>
<evidence type="ECO:0000313" key="7">
    <source>
        <dbReference type="Proteomes" id="UP001499909"/>
    </source>
</evidence>
<sequence length="156" mass="16982">MGRFTEDLLKGRIVATTQRRAPPASKDPPAADAPLKARKKPDTSGAASLTKAALALLALHGFTMWRQNNGGVWDPTRQLFRAGSSTPGISDTLGYHRVTGRFCAVEIKYGKDTLSKPQTAFLAEVRRAGGFACCCRSIDQLERELKLYLTSLSQTL</sequence>
<proteinExistence type="predicted"/>
<dbReference type="Gene3D" id="3.40.1350.10">
    <property type="match status" value="1"/>
</dbReference>
<feature type="compositionally biased region" description="Low complexity" evidence="4">
    <location>
        <begin position="19"/>
        <end position="34"/>
    </location>
</feature>
<dbReference type="EMBL" id="BAABDH010000041">
    <property type="protein sequence ID" value="GAA3940573.1"/>
    <property type="molecule type" value="Genomic_DNA"/>
</dbReference>
<evidence type="ECO:0000256" key="2">
    <source>
        <dbReference type="ARBA" id="ARBA00022722"/>
    </source>
</evidence>
<gene>
    <name evidence="6" type="ORF">GCM10022406_25710</name>
</gene>
<evidence type="ECO:0000256" key="1">
    <source>
        <dbReference type="ARBA" id="ARBA00001946"/>
    </source>
</evidence>
<evidence type="ECO:0000313" key="6">
    <source>
        <dbReference type="EMBL" id="GAA3940573.1"/>
    </source>
</evidence>
<evidence type="ECO:0000256" key="3">
    <source>
        <dbReference type="ARBA" id="ARBA00022801"/>
    </source>
</evidence>
<keyword evidence="2" id="KW-0540">Nuclease</keyword>
<accession>A0ABP7NCN0</accession>
<comment type="cofactor">
    <cofactor evidence="1">
        <name>Mg(2+)</name>
        <dbReference type="ChEBI" id="CHEBI:18420"/>
    </cofactor>
</comment>
<organism evidence="6 7">
    <name type="scientific">Hymenobacter algoricola</name>
    <dbReference type="NCBI Taxonomy" id="486267"/>
    <lineage>
        <taxon>Bacteria</taxon>
        <taxon>Pseudomonadati</taxon>
        <taxon>Bacteroidota</taxon>
        <taxon>Cytophagia</taxon>
        <taxon>Cytophagales</taxon>
        <taxon>Hymenobacteraceae</taxon>
        <taxon>Hymenobacter</taxon>
    </lineage>
</organism>
<feature type="domain" description="VRR-NUC" evidence="5">
    <location>
        <begin position="78"/>
        <end position="137"/>
    </location>
</feature>
<evidence type="ECO:0000259" key="5">
    <source>
        <dbReference type="Pfam" id="PF08774"/>
    </source>
</evidence>
<protein>
    <recommendedName>
        <fullName evidence="5">VRR-NUC domain-containing protein</fullName>
    </recommendedName>
</protein>
<dbReference type="Pfam" id="PF08774">
    <property type="entry name" value="VRR_NUC"/>
    <property type="match status" value="1"/>
</dbReference>
<evidence type="ECO:0000256" key="4">
    <source>
        <dbReference type="SAM" id="MobiDB-lite"/>
    </source>
</evidence>
<feature type="region of interest" description="Disordered" evidence="4">
    <location>
        <begin position="1"/>
        <end position="44"/>
    </location>
</feature>
<keyword evidence="3" id="KW-0378">Hydrolase</keyword>
<reference evidence="7" key="1">
    <citation type="journal article" date="2019" name="Int. J. Syst. Evol. Microbiol.">
        <title>The Global Catalogue of Microorganisms (GCM) 10K type strain sequencing project: providing services to taxonomists for standard genome sequencing and annotation.</title>
        <authorList>
            <consortium name="The Broad Institute Genomics Platform"/>
            <consortium name="The Broad Institute Genome Sequencing Center for Infectious Disease"/>
            <person name="Wu L."/>
            <person name="Ma J."/>
        </authorList>
    </citation>
    <scope>NUCLEOTIDE SEQUENCE [LARGE SCALE GENOMIC DNA]</scope>
    <source>
        <strain evidence="7">JCM 17214</strain>
    </source>
</reference>
<dbReference type="RefSeq" id="WP_345114468.1">
    <property type="nucleotide sequence ID" value="NZ_BAABDH010000041.1"/>
</dbReference>
<dbReference type="Proteomes" id="UP001499909">
    <property type="component" value="Unassembled WGS sequence"/>
</dbReference>
<keyword evidence="7" id="KW-1185">Reference proteome</keyword>
<dbReference type="InterPro" id="IPR011856">
    <property type="entry name" value="tRNA_endonuc-like_dom_sf"/>
</dbReference>
<name>A0ABP7NCN0_9BACT</name>